<comment type="similarity">
    <text evidence="1">Belongs to the flavin-dependent halogenase family.</text>
</comment>
<evidence type="ECO:0000313" key="7">
    <source>
        <dbReference type="Proteomes" id="UP001218218"/>
    </source>
</evidence>
<feature type="region of interest" description="Disordered" evidence="5">
    <location>
        <begin position="48"/>
        <end position="68"/>
    </location>
</feature>
<keyword evidence="7" id="KW-1185">Reference proteome</keyword>
<dbReference type="InterPro" id="IPR006905">
    <property type="entry name" value="Flavin_halogenase"/>
</dbReference>
<dbReference type="SUPFAM" id="SSF51905">
    <property type="entry name" value="FAD/NAD(P)-binding domain"/>
    <property type="match status" value="1"/>
</dbReference>
<evidence type="ECO:0000256" key="1">
    <source>
        <dbReference type="ARBA" id="ARBA00005706"/>
    </source>
</evidence>
<evidence type="ECO:0000256" key="3">
    <source>
        <dbReference type="ARBA" id="ARBA00023033"/>
    </source>
</evidence>
<dbReference type="AlphaFoldDB" id="A0AAD7ETS1"/>
<evidence type="ECO:0000256" key="2">
    <source>
        <dbReference type="ARBA" id="ARBA00023002"/>
    </source>
</evidence>
<evidence type="ECO:0000256" key="4">
    <source>
        <dbReference type="ARBA" id="ARBA00049364"/>
    </source>
</evidence>
<dbReference type="InterPro" id="IPR050816">
    <property type="entry name" value="Flavin-dep_Halogenase_NPB"/>
</dbReference>
<proteinExistence type="inferred from homology"/>
<dbReference type="PANTHER" id="PTHR43747:SF5">
    <property type="entry name" value="FAD-BINDING DOMAIN-CONTAINING PROTEIN"/>
    <property type="match status" value="1"/>
</dbReference>
<accession>A0AAD7ETS1</accession>
<keyword evidence="2" id="KW-0560">Oxidoreductase</keyword>
<dbReference type="GO" id="GO:0044550">
    <property type="term" value="P:secondary metabolite biosynthetic process"/>
    <property type="evidence" value="ECO:0007669"/>
    <property type="project" value="UniProtKB-ARBA"/>
</dbReference>
<keyword evidence="3" id="KW-0503">Monooxygenase</keyword>
<evidence type="ECO:0000313" key="6">
    <source>
        <dbReference type="EMBL" id="KAJ7348463.1"/>
    </source>
</evidence>
<organism evidence="6 7">
    <name type="scientific">Mycena albidolilacea</name>
    <dbReference type="NCBI Taxonomy" id="1033008"/>
    <lineage>
        <taxon>Eukaryota</taxon>
        <taxon>Fungi</taxon>
        <taxon>Dikarya</taxon>
        <taxon>Basidiomycota</taxon>
        <taxon>Agaricomycotina</taxon>
        <taxon>Agaricomycetes</taxon>
        <taxon>Agaricomycetidae</taxon>
        <taxon>Agaricales</taxon>
        <taxon>Marasmiineae</taxon>
        <taxon>Mycenaceae</taxon>
        <taxon>Mycena</taxon>
    </lineage>
</organism>
<feature type="compositionally biased region" description="Polar residues" evidence="5">
    <location>
        <begin position="436"/>
        <end position="453"/>
    </location>
</feature>
<protein>
    <recommendedName>
        <fullName evidence="8">FAD/NAD(P)-binding domain-containing protein</fullName>
    </recommendedName>
</protein>
<feature type="region of interest" description="Disordered" evidence="5">
    <location>
        <begin position="431"/>
        <end position="453"/>
    </location>
</feature>
<evidence type="ECO:0000256" key="5">
    <source>
        <dbReference type="SAM" id="MobiDB-lite"/>
    </source>
</evidence>
<dbReference type="Pfam" id="PF04820">
    <property type="entry name" value="Trp_halogenase"/>
    <property type="match status" value="1"/>
</dbReference>
<gene>
    <name evidence="6" type="ORF">DFH08DRAFT_1079915</name>
</gene>
<comment type="caution">
    <text evidence="6">The sequence shown here is derived from an EMBL/GenBank/DDBJ whole genome shotgun (WGS) entry which is preliminary data.</text>
</comment>
<dbReference type="EMBL" id="JARIHO010000017">
    <property type="protein sequence ID" value="KAJ7348463.1"/>
    <property type="molecule type" value="Genomic_DNA"/>
</dbReference>
<name>A0AAD7ETS1_9AGAR</name>
<sequence length="453" mass="49517">MLPKPASKPMISNWDVRIRITPPCYRALLYRQIIRACNLEGARSRSSKKLLHADLSSSRSKEPSRLQKTKIRTIGPVTQPPLLLLTPATPSRTRQSCSCAGLRVGPSLPPHLPLPPPRLQPIKTRSQEPSVCLSGGPTGSYPASVLAREGISVTVLESAKFPRYHVGESLIPSVRHYMRFIGADEKLASHEFANKPGSAIKFNQYKREGYVAVMEVGSVKSATDFSYSAPSYTDCGYRIIGDAGAFVSNHRIDPFFSSGVHLALTSALSAASTICASIRGDCTESIAADWHTKRVSTSYTRFQVVVLSAYMQIRNSQSADLSDIDENNFDRAFSFLRPVIQEASDMGKLLSQTELQKSLDFCVNLFNPTTPEQHDRVAGKPEISQALLDVAAPLVDPTVLEKPSMLSTNPLLLPAPFDLANVTAPHPRSLRPEWFSTKSTPGASSTPNTRSII</sequence>
<evidence type="ECO:0008006" key="8">
    <source>
        <dbReference type="Google" id="ProtNLM"/>
    </source>
</evidence>
<dbReference type="GO" id="GO:0004497">
    <property type="term" value="F:monooxygenase activity"/>
    <property type="evidence" value="ECO:0007669"/>
    <property type="project" value="UniProtKB-KW"/>
</dbReference>
<dbReference type="GO" id="GO:0140907">
    <property type="term" value="F:flavin-dependent halogenase activity"/>
    <property type="evidence" value="ECO:0007669"/>
    <property type="project" value="UniProtKB-ARBA"/>
</dbReference>
<dbReference type="Gene3D" id="3.50.50.60">
    <property type="entry name" value="FAD/NAD(P)-binding domain"/>
    <property type="match status" value="2"/>
</dbReference>
<dbReference type="PANTHER" id="PTHR43747">
    <property type="entry name" value="FAD-BINDING PROTEIN"/>
    <property type="match status" value="1"/>
</dbReference>
<comment type="catalytic activity">
    <reaction evidence="4">
        <text>melleolide F + FADH2 + chloride + O2 = 6'-chloromelleolide F + FAD + 2 H2O + H(+)</text>
        <dbReference type="Rhea" id="RHEA:67160"/>
        <dbReference type="ChEBI" id="CHEBI:15377"/>
        <dbReference type="ChEBI" id="CHEBI:15378"/>
        <dbReference type="ChEBI" id="CHEBI:15379"/>
        <dbReference type="ChEBI" id="CHEBI:17996"/>
        <dbReference type="ChEBI" id="CHEBI:57692"/>
        <dbReference type="ChEBI" id="CHEBI:58307"/>
        <dbReference type="ChEBI" id="CHEBI:167712"/>
        <dbReference type="ChEBI" id="CHEBI:167713"/>
    </reaction>
    <physiologicalReaction direction="left-to-right" evidence="4">
        <dbReference type="Rhea" id="RHEA:67161"/>
    </physiologicalReaction>
</comment>
<dbReference type="InterPro" id="IPR036188">
    <property type="entry name" value="FAD/NAD-bd_sf"/>
</dbReference>
<reference evidence="6" key="1">
    <citation type="submission" date="2023-03" db="EMBL/GenBank/DDBJ databases">
        <title>Massive genome expansion in bonnet fungi (Mycena s.s.) driven by repeated elements and novel gene families across ecological guilds.</title>
        <authorList>
            <consortium name="Lawrence Berkeley National Laboratory"/>
            <person name="Harder C.B."/>
            <person name="Miyauchi S."/>
            <person name="Viragh M."/>
            <person name="Kuo A."/>
            <person name="Thoen E."/>
            <person name="Andreopoulos B."/>
            <person name="Lu D."/>
            <person name="Skrede I."/>
            <person name="Drula E."/>
            <person name="Henrissat B."/>
            <person name="Morin E."/>
            <person name="Kohler A."/>
            <person name="Barry K."/>
            <person name="LaButti K."/>
            <person name="Morin E."/>
            <person name="Salamov A."/>
            <person name="Lipzen A."/>
            <person name="Mereny Z."/>
            <person name="Hegedus B."/>
            <person name="Baldrian P."/>
            <person name="Stursova M."/>
            <person name="Weitz H."/>
            <person name="Taylor A."/>
            <person name="Grigoriev I.V."/>
            <person name="Nagy L.G."/>
            <person name="Martin F."/>
            <person name="Kauserud H."/>
        </authorList>
    </citation>
    <scope>NUCLEOTIDE SEQUENCE</scope>
    <source>
        <strain evidence="6">CBHHK002</strain>
    </source>
</reference>
<dbReference type="Proteomes" id="UP001218218">
    <property type="component" value="Unassembled WGS sequence"/>
</dbReference>